<dbReference type="RefSeq" id="WP_367626922.1">
    <property type="nucleotide sequence ID" value="NZ_JBFNQD010000029.1"/>
</dbReference>
<evidence type="ECO:0000259" key="6">
    <source>
        <dbReference type="PROSITE" id="PS51352"/>
    </source>
</evidence>
<keyword evidence="8" id="KW-1185">Reference proteome</keyword>
<keyword evidence="1 5" id="KW-0732">Signal</keyword>
<sequence>MTSRRAPLLLLGAFLFFVSLAGFLAPSGSARAASADIDVNDIITDPSSPVLGNLKGKVTIIEFTDYRCPYCRVMQSRLDVLLRENKDIRLVIKEWPIFGEASVYAARVALAANWQGKYGAVHAALFALPRTMDKDAVREAAGKAGVDLIRLDRDLAARGPEIAAMLARNDVAARLFQLQGTPGFVIGHDVYFGALSLEQLRRYVKAAK</sequence>
<comment type="caution">
    <text evidence="7">The sequence shown here is derived from an EMBL/GenBank/DDBJ whole genome shotgun (WGS) entry which is preliminary data.</text>
</comment>
<evidence type="ECO:0000256" key="4">
    <source>
        <dbReference type="ARBA" id="ARBA00023284"/>
    </source>
</evidence>
<accession>A0ABV3PY60</accession>
<keyword evidence="2" id="KW-0560">Oxidoreductase</keyword>
<evidence type="ECO:0000256" key="2">
    <source>
        <dbReference type="ARBA" id="ARBA00023002"/>
    </source>
</evidence>
<dbReference type="PANTHER" id="PTHR13887:SF14">
    <property type="entry name" value="DISULFIDE BOND FORMATION PROTEIN D"/>
    <property type="match status" value="1"/>
</dbReference>
<evidence type="ECO:0000313" key="8">
    <source>
        <dbReference type="Proteomes" id="UP001555786"/>
    </source>
</evidence>
<evidence type="ECO:0000313" key="7">
    <source>
        <dbReference type="EMBL" id="MEW9310541.1"/>
    </source>
</evidence>
<dbReference type="InterPro" id="IPR001853">
    <property type="entry name" value="DSBA-like_thioredoxin_dom"/>
</dbReference>
<dbReference type="PROSITE" id="PS51318">
    <property type="entry name" value="TAT"/>
    <property type="match status" value="1"/>
</dbReference>
<keyword evidence="4" id="KW-0676">Redox-active center</keyword>
<dbReference type="Proteomes" id="UP001555786">
    <property type="component" value="Unassembled WGS sequence"/>
</dbReference>
<feature type="chain" id="PRO_5045964864" evidence="5">
    <location>
        <begin position="33"/>
        <end position="208"/>
    </location>
</feature>
<reference evidence="7 8" key="1">
    <citation type="submission" date="2024-07" db="EMBL/GenBank/DDBJ databases">
        <title>Description of Labrys sedimenti sp. nov., isolated from a diclofenac-degrading enrichment culture.</title>
        <authorList>
            <person name="Tancsics A."/>
            <person name="Csepanyi A."/>
        </authorList>
    </citation>
    <scope>NUCLEOTIDE SEQUENCE [LARGE SCALE GENOMIC DNA]</scope>
    <source>
        <strain evidence="7 8">LMG 23578</strain>
    </source>
</reference>
<keyword evidence="3" id="KW-1015">Disulfide bond</keyword>
<dbReference type="InterPro" id="IPR036249">
    <property type="entry name" value="Thioredoxin-like_sf"/>
</dbReference>
<organism evidence="7 8">
    <name type="scientific">Labrys neptuniae</name>
    <dbReference type="NCBI Taxonomy" id="376174"/>
    <lineage>
        <taxon>Bacteria</taxon>
        <taxon>Pseudomonadati</taxon>
        <taxon>Pseudomonadota</taxon>
        <taxon>Alphaproteobacteria</taxon>
        <taxon>Hyphomicrobiales</taxon>
        <taxon>Xanthobacteraceae</taxon>
        <taxon>Labrys</taxon>
    </lineage>
</organism>
<evidence type="ECO:0000256" key="1">
    <source>
        <dbReference type="ARBA" id="ARBA00022729"/>
    </source>
</evidence>
<protein>
    <submittedName>
        <fullName evidence="7">DsbA family protein</fullName>
    </submittedName>
</protein>
<feature type="domain" description="Thioredoxin" evidence="6">
    <location>
        <begin position="19"/>
        <end position="208"/>
    </location>
</feature>
<dbReference type="EMBL" id="JBFNQD010000029">
    <property type="protein sequence ID" value="MEW9310541.1"/>
    <property type="molecule type" value="Genomic_DNA"/>
</dbReference>
<dbReference type="InterPro" id="IPR013766">
    <property type="entry name" value="Thioredoxin_domain"/>
</dbReference>
<dbReference type="SUPFAM" id="SSF52833">
    <property type="entry name" value="Thioredoxin-like"/>
    <property type="match status" value="1"/>
</dbReference>
<evidence type="ECO:0000256" key="3">
    <source>
        <dbReference type="ARBA" id="ARBA00023157"/>
    </source>
</evidence>
<dbReference type="PANTHER" id="PTHR13887">
    <property type="entry name" value="GLUTATHIONE S-TRANSFERASE KAPPA"/>
    <property type="match status" value="1"/>
</dbReference>
<dbReference type="InterPro" id="IPR006311">
    <property type="entry name" value="TAT_signal"/>
</dbReference>
<feature type="signal peptide" evidence="5">
    <location>
        <begin position="1"/>
        <end position="32"/>
    </location>
</feature>
<dbReference type="Pfam" id="PF01323">
    <property type="entry name" value="DSBA"/>
    <property type="match status" value="1"/>
</dbReference>
<dbReference type="CDD" id="cd03023">
    <property type="entry name" value="DsbA_Com1_like"/>
    <property type="match status" value="1"/>
</dbReference>
<dbReference type="Gene3D" id="3.40.30.10">
    <property type="entry name" value="Glutaredoxin"/>
    <property type="match status" value="1"/>
</dbReference>
<proteinExistence type="predicted"/>
<gene>
    <name evidence="7" type="ORF">ABXS05_33700</name>
</gene>
<name>A0ABV3PY60_9HYPH</name>
<evidence type="ECO:0000256" key="5">
    <source>
        <dbReference type="SAM" id="SignalP"/>
    </source>
</evidence>
<dbReference type="PROSITE" id="PS51352">
    <property type="entry name" value="THIOREDOXIN_2"/>
    <property type="match status" value="1"/>
</dbReference>